<reference evidence="3" key="1">
    <citation type="journal article" date="2019" name="Int. J. Syst. Evol. Microbiol.">
        <title>The Global Catalogue of Microorganisms (GCM) 10K type strain sequencing project: providing services to taxonomists for standard genome sequencing and annotation.</title>
        <authorList>
            <consortium name="The Broad Institute Genomics Platform"/>
            <consortium name="The Broad Institute Genome Sequencing Center for Infectious Disease"/>
            <person name="Wu L."/>
            <person name="Ma J."/>
        </authorList>
    </citation>
    <scope>NUCLEOTIDE SEQUENCE [LARGE SCALE GENOMIC DNA]</scope>
    <source>
        <strain evidence="3">CCUG 61948</strain>
    </source>
</reference>
<dbReference type="EMBL" id="JBHTHY010000028">
    <property type="protein sequence ID" value="MFD0799704.1"/>
    <property type="molecule type" value="Genomic_DNA"/>
</dbReference>
<protein>
    <submittedName>
        <fullName evidence="2">DUF423 domain-containing protein</fullName>
    </submittedName>
</protein>
<feature type="transmembrane region" description="Helical" evidence="1">
    <location>
        <begin position="114"/>
        <end position="134"/>
    </location>
</feature>
<feature type="transmembrane region" description="Helical" evidence="1">
    <location>
        <begin position="86"/>
        <end position="108"/>
    </location>
</feature>
<gene>
    <name evidence="2" type="ORF">ACFQZJ_19700</name>
</gene>
<name>A0ABW3B9H0_9FLAO</name>
<sequence length="161" mass="18667">MKTWNLKAKSNPEEISHILESALKPVDGLVFRINNDDGKVIKFKIRKRIRYAWYLMYSNNVIVNGKLSKTEIENETNIEILFSQHLLWKLVLITHVFLVLGLLIAITLGKISSTSTYLFGAIILVIGIFLWIMAQRKYNRNIQEYQILISNILKTKMFGPN</sequence>
<accession>A0ABW3B9H0</accession>
<keyword evidence="1" id="KW-0472">Membrane</keyword>
<keyword evidence="3" id="KW-1185">Reference proteome</keyword>
<evidence type="ECO:0000313" key="2">
    <source>
        <dbReference type="EMBL" id="MFD0799704.1"/>
    </source>
</evidence>
<dbReference type="Proteomes" id="UP001597012">
    <property type="component" value="Unassembled WGS sequence"/>
</dbReference>
<evidence type="ECO:0000313" key="3">
    <source>
        <dbReference type="Proteomes" id="UP001597012"/>
    </source>
</evidence>
<comment type="caution">
    <text evidence="2">The sequence shown here is derived from an EMBL/GenBank/DDBJ whole genome shotgun (WGS) entry which is preliminary data.</text>
</comment>
<keyword evidence="1" id="KW-0812">Transmembrane</keyword>
<dbReference type="RefSeq" id="WP_379936688.1">
    <property type="nucleotide sequence ID" value="NZ_JBHTHY010000028.1"/>
</dbReference>
<organism evidence="2 3">
    <name type="scientific">Maribacter chungangensis</name>
    <dbReference type="NCBI Taxonomy" id="1069117"/>
    <lineage>
        <taxon>Bacteria</taxon>
        <taxon>Pseudomonadati</taxon>
        <taxon>Bacteroidota</taxon>
        <taxon>Flavobacteriia</taxon>
        <taxon>Flavobacteriales</taxon>
        <taxon>Flavobacteriaceae</taxon>
        <taxon>Maribacter</taxon>
    </lineage>
</organism>
<keyword evidence="1" id="KW-1133">Transmembrane helix</keyword>
<proteinExistence type="predicted"/>
<evidence type="ECO:0000256" key="1">
    <source>
        <dbReference type="SAM" id="Phobius"/>
    </source>
</evidence>